<sequence length="374" mass="41071">MCTYHDCVEDSEPERKRIRLQVSNVKRRRTNRKRYHGRDPVLTLATPTPYQLADAKPTSSSGESEGVMTDVTSDFVVAKQHAIIDVIDRIPRSDNNLSSESDSLLSAKNSPLVATHALVPQFVSTVGAQADSSLISCLGHFAYPRVHASKDVYAPSNADGHQRAPAFQFQLSRAEMRGQKSHFDSDITKLDVGRLLKCVSCEARWTVKKGAAHKLSHITTCARKIGINPSTLKNLIEEELLKTRNAKKCDRTATPCPDSADAATQTYMETVVAEAQPRRKQRRGDTISTLQPINLTKAAILDRAKILLGAREVVPYNAPEPEPTQTFGGSKLARNHMQAKSIDPIASDLSEGALSSRIALLRSMVGSPSHVQRE</sequence>
<dbReference type="Proteomes" id="UP001203297">
    <property type="component" value="Unassembled WGS sequence"/>
</dbReference>
<evidence type="ECO:0000313" key="2">
    <source>
        <dbReference type="Proteomes" id="UP001203297"/>
    </source>
</evidence>
<proteinExistence type="predicted"/>
<keyword evidence="2" id="KW-1185">Reference proteome</keyword>
<gene>
    <name evidence="1" type="ORF">B0F90DRAFT_1814044</name>
</gene>
<organism evidence="1 2">
    <name type="scientific">Multifurca ochricompacta</name>
    <dbReference type="NCBI Taxonomy" id="376703"/>
    <lineage>
        <taxon>Eukaryota</taxon>
        <taxon>Fungi</taxon>
        <taxon>Dikarya</taxon>
        <taxon>Basidiomycota</taxon>
        <taxon>Agaricomycotina</taxon>
        <taxon>Agaricomycetes</taxon>
        <taxon>Russulales</taxon>
        <taxon>Russulaceae</taxon>
        <taxon>Multifurca</taxon>
    </lineage>
</organism>
<accession>A0AAD4MC01</accession>
<comment type="caution">
    <text evidence="1">The sequence shown here is derived from an EMBL/GenBank/DDBJ whole genome shotgun (WGS) entry which is preliminary data.</text>
</comment>
<name>A0AAD4MC01_9AGAM</name>
<dbReference type="EMBL" id="WTXG01000002">
    <property type="protein sequence ID" value="KAI0307270.1"/>
    <property type="molecule type" value="Genomic_DNA"/>
</dbReference>
<protein>
    <submittedName>
        <fullName evidence="1">Uncharacterized protein</fullName>
    </submittedName>
</protein>
<dbReference type="AlphaFoldDB" id="A0AAD4MC01"/>
<evidence type="ECO:0000313" key="1">
    <source>
        <dbReference type="EMBL" id="KAI0307270.1"/>
    </source>
</evidence>
<reference evidence="1" key="1">
    <citation type="journal article" date="2022" name="New Phytol.">
        <title>Evolutionary transition to the ectomycorrhizal habit in the genomes of a hyperdiverse lineage of mushroom-forming fungi.</title>
        <authorList>
            <person name="Looney B."/>
            <person name="Miyauchi S."/>
            <person name="Morin E."/>
            <person name="Drula E."/>
            <person name="Courty P.E."/>
            <person name="Kohler A."/>
            <person name="Kuo A."/>
            <person name="LaButti K."/>
            <person name="Pangilinan J."/>
            <person name="Lipzen A."/>
            <person name="Riley R."/>
            <person name="Andreopoulos W."/>
            <person name="He G."/>
            <person name="Johnson J."/>
            <person name="Nolan M."/>
            <person name="Tritt A."/>
            <person name="Barry K.W."/>
            <person name="Grigoriev I.V."/>
            <person name="Nagy L.G."/>
            <person name="Hibbett D."/>
            <person name="Henrissat B."/>
            <person name="Matheny P.B."/>
            <person name="Labbe J."/>
            <person name="Martin F.M."/>
        </authorList>
    </citation>
    <scope>NUCLEOTIDE SEQUENCE</scope>
    <source>
        <strain evidence="1">BPL690</strain>
    </source>
</reference>